<proteinExistence type="predicted"/>
<organism evidence="1 2">
    <name type="scientific">Botryobasidium botryosum (strain FD-172 SS1)</name>
    <dbReference type="NCBI Taxonomy" id="930990"/>
    <lineage>
        <taxon>Eukaryota</taxon>
        <taxon>Fungi</taxon>
        <taxon>Dikarya</taxon>
        <taxon>Basidiomycota</taxon>
        <taxon>Agaricomycotina</taxon>
        <taxon>Agaricomycetes</taxon>
        <taxon>Cantharellales</taxon>
        <taxon>Botryobasidiaceae</taxon>
        <taxon>Botryobasidium</taxon>
    </lineage>
</organism>
<gene>
    <name evidence="1" type="ORF">BOTBODRAFT_25609</name>
</gene>
<dbReference type="InParanoid" id="A0A067MZY8"/>
<evidence type="ECO:0000313" key="2">
    <source>
        <dbReference type="Proteomes" id="UP000027195"/>
    </source>
</evidence>
<dbReference type="EMBL" id="KL198016">
    <property type="protein sequence ID" value="KDQ21184.1"/>
    <property type="molecule type" value="Genomic_DNA"/>
</dbReference>
<dbReference type="Proteomes" id="UP000027195">
    <property type="component" value="Unassembled WGS sequence"/>
</dbReference>
<protein>
    <submittedName>
        <fullName evidence="1">Uncharacterized protein</fullName>
    </submittedName>
</protein>
<dbReference type="HOGENOM" id="CLU_1618736_0_0_1"/>
<keyword evidence="2" id="KW-1185">Reference proteome</keyword>
<dbReference type="AlphaFoldDB" id="A0A067MZY8"/>
<evidence type="ECO:0000313" key="1">
    <source>
        <dbReference type="EMBL" id="KDQ21184.1"/>
    </source>
</evidence>
<sequence length="164" mass="18806">MSLLPSTAKTQVLKPFVFGYALTLAQMCEYAGRHGIEAEQEMHNGVMCLDLDYCHDILEHMVRRTKMKTCRVVSVRMTDEEMAAIVAADPNVPSVYFCLAFGNNFCEAGLQVAKKKKMWPRLRERLGFADEVKPRWYVLDRGDELYYCYEPLPIPVQEDSKGQT</sequence>
<reference evidence="2" key="1">
    <citation type="journal article" date="2014" name="Proc. Natl. Acad. Sci. U.S.A.">
        <title>Extensive sampling of basidiomycete genomes demonstrates inadequacy of the white-rot/brown-rot paradigm for wood decay fungi.</title>
        <authorList>
            <person name="Riley R."/>
            <person name="Salamov A.A."/>
            <person name="Brown D.W."/>
            <person name="Nagy L.G."/>
            <person name="Floudas D."/>
            <person name="Held B.W."/>
            <person name="Levasseur A."/>
            <person name="Lombard V."/>
            <person name="Morin E."/>
            <person name="Otillar R."/>
            <person name="Lindquist E.A."/>
            <person name="Sun H."/>
            <person name="LaButti K.M."/>
            <person name="Schmutz J."/>
            <person name="Jabbour D."/>
            <person name="Luo H."/>
            <person name="Baker S.E."/>
            <person name="Pisabarro A.G."/>
            <person name="Walton J.D."/>
            <person name="Blanchette R.A."/>
            <person name="Henrissat B."/>
            <person name="Martin F."/>
            <person name="Cullen D."/>
            <person name="Hibbett D.S."/>
            <person name="Grigoriev I.V."/>
        </authorList>
    </citation>
    <scope>NUCLEOTIDE SEQUENCE [LARGE SCALE GENOMIC DNA]</scope>
    <source>
        <strain evidence="2">FD-172 SS1</strain>
    </source>
</reference>
<accession>A0A067MZY8</accession>
<name>A0A067MZY8_BOTB1</name>